<dbReference type="RefSeq" id="WP_133552377.1">
    <property type="nucleotide sequence ID" value="NZ_SNWM01000001.1"/>
</dbReference>
<proteinExistence type="predicted"/>
<reference evidence="1 2" key="1">
    <citation type="submission" date="2019-03" db="EMBL/GenBank/DDBJ databases">
        <title>Genomic Encyclopedia of Archaeal and Bacterial Type Strains, Phase II (KMG-II): from individual species to whole genera.</title>
        <authorList>
            <person name="Goeker M."/>
        </authorList>
    </citation>
    <scope>NUCLEOTIDE SEQUENCE [LARGE SCALE GENOMIC DNA]</scope>
    <source>
        <strain evidence="1 2">DSM 19034</strain>
    </source>
</reference>
<evidence type="ECO:0000313" key="2">
    <source>
        <dbReference type="Proteomes" id="UP000295499"/>
    </source>
</evidence>
<dbReference type="OrthoDB" id="1493187at2"/>
<dbReference type="Pfam" id="PF11751">
    <property type="entry name" value="PorP_SprF"/>
    <property type="match status" value="1"/>
</dbReference>
<dbReference type="AlphaFoldDB" id="A0A4R6IQ53"/>
<name>A0A4R6IQ53_9SPHI</name>
<dbReference type="NCBIfam" id="TIGR03519">
    <property type="entry name" value="T9SS_PorP_fam"/>
    <property type="match status" value="1"/>
</dbReference>
<gene>
    <name evidence="1" type="ORF">CLV32_0702</name>
</gene>
<dbReference type="InterPro" id="IPR019861">
    <property type="entry name" value="PorP/SprF_Bacteroidetes"/>
</dbReference>
<protein>
    <submittedName>
        <fullName evidence="1">Type IX secretion system PorP/SprF family membrane protein</fullName>
    </submittedName>
</protein>
<sequence length="337" mass="37540">MSYKIGLVFVFVLTIGYCSAQQKPQYTQYIFNNYLLNPALSGIENYTDVKLGFRQQWQGITDAPRTSFVSANWALGDDYLWKNPLTMPANGEPPMSRNYMQNYMSSPAHHGVGFVAVVDKAGPISTVNLNATYAYHLELNDALNLSVGVAAGFNRVALDANALQLENPQDPALSNTIISQFKPDVGLGIWLYGARFFAGASAQQILPQKLSFTSDPAYTQGKEVAHYFVTAGYKLFFNEDISAIPSLMFRHAKATPLSVDANLKISFKDRFWIGGSYRKNDSYAALAGININNFMNLTYAYDLTTSELRSYTNGSHEIVLGFQLNNIYHVLSSTRMW</sequence>
<dbReference type="EMBL" id="SNWM01000001">
    <property type="protein sequence ID" value="TDO24413.1"/>
    <property type="molecule type" value="Genomic_DNA"/>
</dbReference>
<organism evidence="1 2">
    <name type="scientific">Pedobacter duraquae</name>
    <dbReference type="NCBI Taxonomy" id="425511"/>
    <lineage>
        <taxon>Bacteria</taxon>
        <taxon>Pseudomonadati</taxon>
        <taxon>Bacteroidota</taxon>
        <taxon>Sphingobacteriia</taxon>
        <taxon>Sphingobacteriales</taxon>
        <taxon>Sphingobacteriaceae</taxon>
        <taxon>Pedobacter</taxon>
    </lineage>
</organism>
<evidence type="ECO:0000313" key="1">
    <source>
        <dbReference type="EMBL" id="TDO24413.1"/>
    </source>
</evidence>
<keyword evidence="2" id="KW-1185">Reference proteome</keyword>
<dbReference type="Proteomes" id="UP000295499">
    <property type="component" value="Unassembled WGS sequence"/>
</dbReference>
<comment type="caution">
    <text evidence="1">The sequence shown here is derived from an EMBL/GenBank/DDBJ whole genome shotgun (WGS) entry which is preliminary data.</text>
</comment>
<accession>A0A4R6IQ53</accession>